<dbReference type="VEuPathDB" id="ToxoDB:EMH_0041950"/>
<name>U6JSX2_9EIME</name>
<dbReference type="InterPro" id="IPR003439">
    <property type="entry name" value="ABC_transporter-like_ATP-bd"/>
</dbReference>
<evidence type="ECO:0000313" key="2">
    <source>
        <dbReference type="EMBL" id="CDJ28560.1"/>
    </source>
</evidence>
<dbReference type="InterPro" id="IPR017871">
    <property type="entry name" value="ABC_transporter-like_CS"/>
</dbReference>
<dbReference type="GO" id="GO:0016887">
    <property type="term" value="F:ATP hydrolysis activity"/>
    <property type="evidence" value="ECO:0007669"/>
    <property type="project" value="InterPro"/>
</dbReference>
<dbReference type="PROSITE" id="PS50893">
    <property type="entry name" value="ABC_TRANSPORTER_2"/>
    <property type="match status" value="1"/>
</dbReference>
<dbReference type="PANTHER" id="PTHR43394">
    <property type="entry name" value="ATP-DEPENDENT PERMEASE MDL1, MITOCHONDRIAL"/>
    <property type="match status" value="1"/>
</dbReference>
<dbReference type="Proteomes" id="UP000030744">
    <property type="component" value="Unassembled WGS sequence"/>
</dbReference>
<dbReference type="OrthoDB" id="6500128at2759"/>
<organism evidence="2 3">
    <name type="scientific">Eimeria mitis</name>
    <dbReference type="NCBI Taxonomy" id="44415"/>
    <lineage>
        <taxon>Eukaryota</taxon>
        <taxon>Sar</taxon>
        <taxon>Alveolata</taxon>
        <taxon>Apicomplexa</taxon>
        <taxon>Conoidasida</taxon>
        <taxon>Coccidia</taxon>
        <taxon>Eucoccidiorida</taxon>
        <taxon>Eimeriorina</taxon>
        <taxon>Eimeriidae</taxon>
        <taxon>Eimeria</taxon>
    </lineage>
</organism>
<reference evidence="2" key="2">
    <citation type="submission" date="2013-10" db="EMBL/GenBank/DDBJ databases">
        <authorList>
            <person name="Aslett M."/>
        </authorList>
    </citation>
    <scope>NUCLEOTIDE SEQUENCE [LARGE SCALE GENOMIC DNA]</scope>
    <source>
        <strain evidence="2">Houghton</strain>
    </source>
</reference>
<evidence type="ECO:0000259" key="1">
    <source>
        <dbReference type="PROSITE" id="PS50893"/>
    </source>
</evidence>
<dbReference type="PANTHER" id="PTHR43394:SF1">
    <property type="entry name" value="ATP-BINDING CASSETTE SUB-FAMILY B MEMBER 10, MITOCHONDRIAL"/>
    <property type="match status" value="1"/>
</dbReference>
<reference evidence="2" key="1">
    <citation type="submission" date="2013-10" db="EMBL/GenBank/DDBJ databases">
        <title>Genomic analysis of the causative agents of coccidiosis in chickens.</title>
        <authorList>
            <person name="Reid A.J."/>
            <person name="Blake D."/>
            <person name="Billington K."/>
            <person name="Browne H."/>
            <person name="Dunn M."/>
            <person name="Hung S."/>
            <person name="Kawahara F."/>
            <person name="Miranda-Saavedra D."/>
            <person name="Mourier T."/>
            <person name="Nagra H."/>
            <person name="Otto T.D."/>
            <person name="Rawlings N."/>
            <person name="Sanchez A."/>
            <person name="Sanders M."/>
            <person name="Subramaniam C."/>
            <person name="Tay Y."/>
            <person name="Dear P."/>
            <person name="Doerig C."/>
            <person name="Gruber A."/>
            <person name="Parkinson J."/>
            <person name="Shirley M."/>
            <person name="Wan K.L."/>
            <person name="Berriman M."/>
            <person name="Tomley F."/>
            <person name="Pain A."/>
        </authorList>
    </citation>
    <scope>NUCLEOTIDE SEQUENCE [LARGE SCALE GENOMIC DNA]</scope>
    <source>
        <strain evidence="2">Houghton</strain>
    </source>
</reference>
<sequence length="198" mass="21582">MLRAGCYCLCARRALNRKHIGVVPQDVALFNESLGFNLRYGSPHATDEQLFCGGGAQEAIRLAELTELVESLPDGLDTPVGDRGLRLSGGEKQRVGIARCLLRNPEIVLFDEATSALDLHTEHKILKALQAVSRGRTTLLIAHRLSTVAGADTIAVLDRGRVAEIGTHQQLLQKPNGLYASMWARQREGQTEKAFNAS</sequence>
<accession>U6JSX2</accession>
<evidence type="ECO:0000313" key="3">
    <source>
        <dbReference type="Proteomes" id="UP000030744"/>
    </source>
</evidence>
<dbReference type="GeneID" id="25378917"/>
<gene>
    <name evidence="2" type="ORF">EMH_0041950</name>
</gene>
<dbReference type="Gene3D" id="3.40.50.300">
    <property type="entry name" value="P-loop containing nucleotide triphosphate hydrolases"/>
    <property type="match status" value="1"/>
</dbReference>
<dbReference type="AlphaFoldDB" id="U6JSX2"/>
<protein>
    <recommendedName>
        <fullName evidence="1">ABC transporter domain-containing protein</fullName>
    </recommendedName>
</protein>
<dbReference type="GO" id="GO:0005524">
    <property type="term" value="F:ATP binding"/>
    <property type="evidence" value="ECO:0007669"/>
    <property type="project" value="InterPro"/>
</dbReference>
<dbReference type="RefSeq" id="XP_013351134.1">
    <property type="nucleotide sequence ID" value="XM_013495680.1"/>
</dbReference>
<dbReference type="SUPFAM" id="SSF52540">
    <property type="entry name" value="P-loop containing nucleoside triphosphate hydrolases"/>
    <property type="match status" value="1"/>
</dbReference>
<dbReference type="InterPro" id="IPR027417">
    <property type="entry name" value="P-loop_NTPase"/>
</dbReference>
<dbReference type="Pfam" id="PF00005">
    <property type="entry name" value="ABC_tran"/>
    <property type="match status" value="1"/>
</dbReference>
<dbReference type="GO" id="GO:0015421">
    <property type="term" value="F:ABC-type oligopeptide transporter activity"/>
    <property type="evidence" value="ECO:0007669"/>
    <property type="project" value="TreeGrafter"/>
</dbReference>
<proteinExistence type="predicted"/>
<dbReference type="EMBL" id="HG681431">
    <property type="protein sequence ID" value="CDJ28560.1"/>
    <property type="molecule type" value="Genomic_DNA"/>
</dbReference>
<feature type="domain" description="ABC transporter" evidence="1">
    <location>
        <begin position="2"/>
        <end position="184"/>
    </location>
</feature>
<keyword evidence="3" id="KW-1185">Reference proteome</keyword>
<dbReference type="InterPro" id="IPR039421">
    <property type="entry name" value="Type_1_exporter"/>
</dbReference>
<dbReference type="PROSITE" id="PS00211">
    <property type="entry name" value="ABC_TRANSPORTER_1"/>
    <property type="match status" value="1"/>
</dbReference>